<dbReference type="InterPro" id="IPR052743">
    <property type="entry name" value="Glutaminase_GtaA"/>
</dbReference>
<evidence type="ECO:0000259" key="2">
    <source>
        <dbReference type="Pfam" id="PF16335"/>
    </source>
</evidence>
<name>A0A8X7T2P8_9BASI</name>
<reference evidence="4" key="1">
    <citation type="submission" date="2016-04" db="EMBL/GenBank/DDBJ databases">
        <authorList>
            <person name="Nguyen H.D."/>
            <person name="Samba Siva P."/>
            <person name="Cullis J."/>
            <person name="Levesque C.A."/>
            <person name="Hambleton S."/>
        </authorList>
    </citation>
    <scope>NUCLEOTIDE SEQUENCE</scope>
    <source>
        <strain evidence="4">DAOMC 236422</strain>
    </source>
</reference>
<sequence length="935" mass="103449">MVSLSLPRSARSSNYGTNRTTFQVSFLLLVFAFLALPADASSLRSIGSSVFTKLADLTRPPALIEDGSSPYIQPLSSQDGQDSKSFGMGWKTVNTPVVRLFDNSINQPGFDIVPTGADTKAKQLNFNGTAPFPSAQRFGGKRKPKQNTPPYPGKSSFSPINPPSIPLIVKGPYLNAWLPSGSDLDVTPPNKEGNGGYLAGQYPAFWTSGRGANGEFRLGMHGYIRIDGTTYQFMGNGFGNLVRAGKNANQLSFEYTATRSIFKFEANGTLFTVTFFTPITPDDYLRQSIPASYVHFELDEISAKNRKVQLFMDIDERWVTGYDYDYEAYPYVLEFGEHNGTQQYFVTRTHQQIFTEHRQRAEWGSVSFAIRDRPGVTSMNQNNIYAHTEFIKNGNLATEHFPIGGPDNSFAFAVDFNAANSTGDALFSLGHFRTPYVNFVKARTPGTVAEDSFQESQYGYWQSKFHKLADVVVFFLTDFESALENALKFDKKIEDDSKAAMGGGSAGDQYAAITALSVRQSMATIEITLSKNKTTGEFSEEPYVFLKEISSNGDMQTVDVIFPQFPLLTYLNPDLLRRLLDPIFDYTASGLYPNKWCVHDLGTYPNGVGHADGRDEPMPLEESGNMIIMALHWAQLVGKDVAVPYLKRHYSIMAQWASFLISDALIPASALSTDDFSGTASNQTNLAIKGITGLAAMAGIADIIGVSKDAAIYRNISQEYVSAWQFLAVDKKKTHTKLLYQQDGSWGTLYNLFADRLLNLNLVSKSIYDIQDAWYPQVAEEYGVPLDSRHKWAKSDWAIFAAATSGSDATRNQFVGNIYKFVSNGLTDVPFTELYETVTGDLPKYPYDPTVSFFARPVVGGHFAQLAKLAGDKANGVSQYSYGPEPTKTSYTDAELDKLIKDSIAMEKQLSTTGTNDLKAHQRSASRQVRRKASN</sequence>
<gene>
    <name evidence="4" type="ORF">A4X09_0g5656</name>
</gene>
<dbReference type="Pfam" id="PF17168">
    <property type="entry name" value="DUF5127"/>
    <property type="match status" value="1"/>
</dbReference>
<evidence type="ECO:0000313" key="4">
    <source>
        <dbReference type="EMBL" id="KAE8266697.1"/>
    </source>
</evidence>
<dbReference type="AlphaFoldDB" id="A0A8X7T2P8"/>
<feature type="domain" description="Glutaminase A central" evidence="2">
    <location>
        <begin position="507"/>
        <end position="866"/>
    </location>
</feature>
<feature type="domain" description="Glutaminase A N-terminal" evidence="3">
    <location>
        <begin position="258"/>
        <end position="496"/>
    </location>
</feature>
<dbReference type="EMBL" id="LWDG02000305">
    <property type="protein sequence ID" value="KAE8266697.1"/>
    <property type="molecule type" value="Genomic_DNA"/>
</dbReference>
<keyword evidence="5" id="KW-1185">Reference proteome</keyword>
<feature type="compositionally biased region" description="Basic residues" evidence="1">
    <location>
        <begin position="921"/>
        <end position="935"/>
    </location>
</feature>
<dbReference type="Proteomes" id="UP000078113">
    <property type="component" value="Unassembled WGS sequence"/>
</dbReference>
<dbReference type="PANTHER" id="PTHR31987">
    <property type="entry name" value="GLUTAMINASE A-RELATED"/>
    <property type="match status" value="1"/>
</dbReference>
<proteinExistence type="predicted"/>
<accession>A0A8X7T2P8</accession>
<evidence type="ECO:0000259" key="3">
    <source>
        <dbReference type="Pfam" id="PF17168"/>
    </source>
</evidence>
<dbReference type="Pfam" id="PF16335">
    <property type="entry name" value="GtaA_6_Hairpin"/>
    <property type="match status" value="1"/>
</dbReference>
<evidence type="ECO:0000256" key="1">
    <source>
        <dbReference type="SAM" id="MobiDB-lite"/>
    </source>
</evidence>
<feature type="region of interest" description="Disordered" evidence="1">
    <location>
        <begin position="123"/>
        <end position="159"/>
    </location>
</feature>
<evidence type="ECO:0000313" key="5">
    <source>
        <dbReference type="Proteomes" id="UP000078113"/>
    </source>
</evidence>
<comment type="caution">
    <text evidence="4">The sequence shown here is derived from an EMBL/GenBank/DDBJ whole genome shotgun (WGS) entry which is preliminary data.</text>
</comment>
<feature type="region of interest" description="Disordered" evidence="1">
    <location>
        <begin position="911"/>
        <end position="935"/>
    </location>
</feature>
<dbReference type="InterPro" id="IPR033433">
    <property type="entry name" value="GtaA_N"/>
</dbReference>
<protein>
    <recommendedName>
        <fullName evidence="6">Glutaminase</fullName>
    </recommendedName>
</protein>
<dbReference type="InterPro" id="IPR032514">
    <property type="entry name" value="GtaA_central"/>
</dbReference>
<organism evidence="4 5">
    <name type="scientific">Tilletia walkeri</name>
    <dbReference type="NCBI Taxonomy" id="117179"/>
    <lineage>
        <taxon>Eukaryota</taxon>
        <taxon>Fungi</taxon>
        <taxon>Dikarya</taxon>
        <taxon>Basidiomycota</taxon>
        <taxon>Ustilaginomycotina</taxon>
        <taxon>Exobasidiomycetes</taxon>
        <taxon>Tilletiales</taxon>
        <taxon>Tilletiaceae</taxon>
        <taxon>Tilletia</taxon>
    </lineage>
</organism>
<reference evidence="4" key="2">
    <citation type="journal article" date="2019" name="IMA Fungus">
        <title>Genome sequencing and comparison of five Tilletia species to identify candidate genes for the detection of regulated species infecting wheat.</title>
        <authorList>
            <person name="Nguyen H.D.T."/>
            <person name="Sultana T."/>
            <person name="Kesanakurti P."/>
            <person name="Hambleton S."/>
        </authorList>
    </citation>
    <scope>NUCLEOTIDE SEQUENCE</scope>
    <source>
        <strain evidence="4">DAOMC 236422</strain>
    </source>
</reference>
<evidence type="ECO:0008006" key="6">
    <source>
        <dbReference type="Google" id="ProtNLM"/>
    </source>
</evidence>
<dbReference type="PANTHER" id="PTHR31987:SF1">
    <property type="entry name" value="GLUTAMINASE A"/>
    <property type="match status" value="1"/>
</dbReference>